<organism evidence="3 4">
    <name type="scientific">Riccia fluitans</name>
    <dbReference type="NCBI Taxonomy" id="41844"/>
    <lineage>
        <taxon>Eukaryota</taxon>
        <taxon>Viridiplantae</taxon>
        <taxon>Streptophyta</taxon>
        <taxon>Embryophyta</taxon>
        <taxon>Marchantiophyta</taxon>
        <taxon>Marchantiopsida</taxon>
        <taxon>Marchantiidae</taxon>
        <taxon>Marchantiales</taxon>
        <taxon>Ricciaceae</taxon>
        <taxon>Riccia</taxon>
    </lineage>
</organism>
<dbReference type="EMBL" id="JBHFFA010000006">
    <property type="protein sequence ID" value="KAL2620165.1"/>
    <property type="molecule type" value="Genomic_DNA"/>
</dbReference>
<dbReference type="Pfam" id="PF10471">
    <property type="entry name" value="ANAPC_CDC26"/>
    <property type="match status" value="1"/>
</dbReference>
<dbReference type="AlphaFoldDB" id="A0ABD1Y0Q5"/>
<proteinExistence type="predicted"/>
<dbReference type="InterPro" id="IPR018860">
    <property type="entry name" value="APC_suCDC26"/>
</dbReference>
<feature type="region of interest" description="Disordered" evidence="2">
    <location>
        <begin position="1"/>
        <end position="71"/>
    </location>
</feature>
<reference evidence="3 4" key="1">
    <citation type="submission" date="2024-09" db="EMBL/GenBank/DDBJ databases">
        <title>Chromosome-scale assembly of Riccia fluitans.</title>
        <authorList>
            <person name="Paukszto L."/>
            <person name="Sawicki J."/>
            <person name="Karawczyk K."/>
            <person name="Piernik-Szablinska J."/>
            <person name="Szczecinska M."/>
            <person name="Mazdziarz M."/>
        </authorList>
    </citation>
    <scope>NUCLEOTIDE SEQUENCE [LARGE SCALE GENOMIC DNA]</scope>
    <source>
        <strain evidence="3">Rf_01</strain>
        <tissue evidence="3">Aerial parts of the thallus</tissue>
    </source>
</reference>
<keyword evidence="4" id="KW-1185">Reference proteome</keyword>
<evidence type="ECO:0000313" key="3">
    <source>
        <dbReference type="EMBL" id="KAL2620165.1"/>
    </source>
</evidence>
<dbReference type="Proteomes" id="UP001605036">
    <property type="component" value="Unassembled WGS sequence"/>
</dbReference>
<name>A0ABD1Y0Q5_9MARC</name>
<keyword evidence="1" id="KW-0833">Ubl conjugation pathway</keyword>
<evidence type="ECO:0000256" key="2">
    <source>
        <dbReference type="SAM" id="MobiDB-lite"/>
    </source>
</evidence>
<gene>
    <name evidence="3" type="ORF">R1flu_000370</name>
</gene>
<sequence length="90" mass="9603">MRNASVVVVKSSSRTGERRAKMLKRKPTRLEFKESDDKEELEQARRRAAATAAGAAAGSSAGSTGGPLATAQVNECRPKLTVAQRIGFTK</sequence>
<evidence type="ECO:0000256" key="1">
    <source>
        <dbReference type="ARBA" id="ARBA00022786"/>
    </source>
</evidence>
<feature type="compositionally biased region" description="Basic and acidic residues" evidence="2">
    <location>
        <begin position="28"/>
        <end position="45"/>
    </location>
</feature>
<protein>
    <submittedName>
        <fullName evidence="3">Uncharacterized protein</fullName>
    </submittedName>
</protein>
<comment type="caution">
    <text evidence="3">The sequence shown here is derived from an EMBL/GenBank/DDBJ whole genome shotgun (WGS) entry which is preliminary data.</text>
</comment>
<evidence type="ECO:0000313" key="4">
    <source>
        <dbReference type="Proteomes" id="UP001605036"/>
    </source>
</evidence>
<feature type="compositionally biased region" description="Low complexity" evidence="2">
    <location>
        <begin position="49"/>
        <end position="71"/>
    </location>
</feature>
<accession>A0ABD1Y0Q5</accession>